<name>A0A834XUY5_APHGI</name>
<dbReference type="EMBL" id="JACMRX010000003">
    <property type="protein sequence ID" value="KAF7992530.1"/>
    <property type="molecule type" value="Genomic_DNA"/>
</dbReference>
<dbReference type="PROSITE" id="PS50005">
    <property type="entry name" value="TPR"/>
    <property type="match status" value="2"/>
</dbReference>
<evidence type="ECO:0000256" key="4">
    <source>
        <dbReference type="SAM" id="MobiDB-lite"/>
    </source>
</evidence>
<sequence length="2516" mass="283713">MIKITALNEELSEESDEENIPALTQEAEEQIALTEYNRALVLLKEEQIDEALDVLKDLLETELLDQVEKPDVSDGRTRPMISLKYCCYKNIGAIYSQKEKYNEAIDNYCEAANLDDTDVMLWCRMGKLAIKTSNLEFAGSAFKQGLKCNPNHWPCLDSIITVMFAVPDYMNCLLYISMALERDPSYVKGLAFRDKIYRDIPYFEESYKLFNSDWALDPPINREFDRLLGDKLITEAKDIANKWIEYCKPDFTCKSLLELSLRKPIISYSWLDFGLSLVDMHQFISDNNLNFISKIKLNVNNLDDEKMETDVNQQDIEKDNGILEDVVPEINNLLADSVNITEERKNSVNNDQEVPNVNIDIELMEVDVKKEDGKDDKTDKLSNIQADSENKAFIQNKQVETVDNNQEELEKPCYAVNLDYDDVNNNGDACEKSEASEEKKTEEKSKNDQQKVKKRRRSSLCFLQQWAWSSSSQRRSPRVRGSNRREAEREEVQLEEIMRRIFPNNLLPDTTKIIRDDPLKSIDDSMDTMDLYQLFANRDNNSNNEGTKSSESSKPTSPEINEKYFDTDLEKNDVSDFILRHSGKSNIMIIIARFTEILATKWNIEWPKKLTEIYLQTYLFMREHIPHGSPFSESYKEESILKYDAEMTLLFCELHTDKWLDNKPDTLPSAAIDRFGTGIPSEELGYVLFSSIPDISNEERTLFLLRVLWVKANVFMCQGDADVAIKTLELLLHDMQELFSSKTSIRLPNCKYYSCFNAEIVKKRLASVERGQKLGEVQKLYDEQRYMELSLILQDTFKFTKQRNEIVTVTKLNVDRIQQLSMLLDCFWQLQQYEDCFVWAEMCLNEAWQVYINLSEDAEQIKWSQSVMNTLEKLESCIEATGTMIVKYLPDSKSKRLIQNLIQVLCHQLDVPEGTIEMPIETVIPWIILHHILQYEDDKERAKSKISQKIKSSNVHNSVSDDEDDDKNIPAAIMILFTGHDFLGRHSWCCINEAKLLIFTIKTVIPSICGPRLHGLREKIGKHVEQIFWCLYGHPNRFNKTKPKHLEDHVVPQIPMTWDVAQLLFEFYKPDIYPEFDTAKATAISADTKILFKKISTLVPKEHDPSYLVDDMAAYIVGDMDKPPTVKKPLPYQVDSLYYLLGDYSFKNNVWPSAIKYYTMDIILHPLAFNSWVALAMSVSTVIGTSLNNCKPLLDIMKLLHQAKMAQCSYRRATELKPGHSVIWIEYGNFVYAIHSFCSRLLKQESDTLSMEKFAILETRKEETLDVAANCFNSANSIYLANIDDEPHMQDERWLYQYMLAKISEKKNDEPLIFLGYYKHASDLLHQNNAFYPRRISHKNALYLSIEAIEVHYRIHASILKYLEQHDCKKLKKSMGQLFMKNLMDCASSPFMQFPSKLMKNKKKEDDNGQEKVVNNPSENMSIDIVSNSRTNGEKRQNSVEEVIIYEKSETIKSKKRSRESLLDDSSKRIKLSSVSHLQLMQDVVGLIDDLITKVCENVVNEKEQRDTSSDEVMIISSDESDKERSNQPDNKNDTLGAKIAGNSQDIIDDLMKHANEINDIPLLLPHDNIDNVNVQANDSFTSSKDKSDKKKSQVNAVKNEAASTMSRRGSQESTTTTLTTTTNETNNSSFSSSDESSSSDDSSNSDSSSVETDSDSGDSDTEKKKTLTLEEEKEEYMTDAEVGKIIALSIAGLEQCVLRFPEHYKSIYRICHYYFNSKTLKDNNKCRDLLLGTYKCQYYTGLTFQGLFADRKNTNFFNGVWRIPSEEIDRPGSFASHMSRCVTLLMQILKETDDSKMLMELCIQLRKIPDSDKKYVRDSEREQLSTQALTLCLQSLRTRVSIMGPPSITDNIQQSRLDARTHCLLDVWKAYQLVQKNIQGKEAQAFATLLVDAYKSYMGIKTAEGNLVEVALRFCQQQNAANKNASVNSLQQNSNTLTSIATAVASSSSLTTSTAVAAATAIAVTTVSSEPAIQTQSQSVPTSPKSLNHQRKAYKHSGTGRPRGRPPNINKHLQNPFNTSGAYGNYLGATGNQSLMAPFYMMDPNMLSAVIASGLSGNMMDPLATVNYLARMGNYQDMYRQYSNLSSLSSFGNLPTSLPSVSSISTMSTSATSNSTSSQPIVSVHGSLMTNAGNPTVQHVLNKKKSTSTPTTYNPMTFNQSKPITTISSLSSKELSHSVSITPVTAANSKQKSIHIPVHTDPVSAQFAKVIDAAQPLKSISHSPTQMPLLKSSPATQLPLPQSSTSPLPKQMSATQIRISKTLSEPQPAHNSSFSVSPVKSSGSTGISLPPVGINHQSSSLNIQSVPHGMSQSYGPSLQQKLQFKKQGQPISTSQKTSSSNPAKKQKTSLKNQIPSLPTNIQNLLNMGGAGAIAAAPFVPSELGGLSVSAVNHSINQKGSSKLSSFRKPSKSKTGDLPTSSQNSVLQPSPSEALSMLSQLQQHSHLEIIPQAKTYKSAVDYSTNVPSSSSVLPKKTVDNTRSVVSPHDASRKSNNSQKQIDKHVHDKVEIITLDD</sequence>
<feature type="region of interest" description="Disordered" evidence="4">
    <location>
        <begin position="426"/>
        <end position="456"/>
    </location>
</feature>
<feature type="compositionally biased region" description="Polar residues" evidence="4">
    <location>
        <begin position="1973"/>
        <end position="1988"/>
    </location>
</feature>
<feature type="compositionally biased region" description="Basic and acidic residues" evidence="4">
    <location>
        <begin position="1520"/>
        <end position="1533"/>
    </location>
</feature>
<feature type="repeat" description="TPR" evidence="3">
    <location>
        <begin position="119"/>
        <end position="152"/>
    </location>
</feature>
<evidence type="ECO:0000256" key="2">
    <source>
        <dbReference type="ARBA" id="ARBA00023242"/>
    </source>
</evidence>
<evidence type="ECO:0008006" key="7">
    <source>
        <dbReference type="Google" id="ProtNLM"/>
    </source>
</evidence>
<proteinExistence type="predicted"/>
<feature type="compositionally biased region" description="Low complexity" evidence="4">
    <location>
        <begin position="2237"/>
        <end position="2250"/>
    </location>
</feature>
<reference evidence="5 6" key="1">
    <citation type="submission" date="2020-08" db="EMBL/GenBank/DDBJ databases">
        <title>Aphidius gifuensis genome sequencing and assembly.</title>
        <authorList>
            <person name="Du Z."/>
        </authorList>
    </citation>
    <scope>NUCLEOTIDE SEQUENCE [LARGE SCALE GENOMIC DNA]</scope>
    <source>
        <strain evidence="5">YNYX2018</strain>
        <tissue evidence="5">Adults</tissue>
    </source>
</reference>
<dbReference type="GO" id="GO:0006325">
    <property type="term" value="P:chromatin organization"/>
    <property type="evidence" value="ECO:0007669"/>
    <property type="project" value="InterPro"/>
</dbReference>
<feature type="compositionally biased region" description="Basic and acidic residues" evidence="4">
    <location>
        <begin position="429"/>
        <end position="451"/>
    </location>
</feature>
<keyword evidence="2" id="KW-0539">Nucleus</keyword>
<dbReference type="SMART" id="SM00028">
    <property type="entry name" value="TPR"/>
    <property type="match status" value="4"/>
</dbReference>
<organism evidence="5 6">
    <name type="scientific">Aphidius gifuensis</name>
    <name type="common">Parasitoid wasp</name>
    <dbReference type="NCBI Taxonomy" id="684658"/>
    <lineage>
        <taxon>Eukaryota</taxon>
        <taxon>Metazoa</taxon>
        <taxon>Ecdysozoa</taxon>
        <taxon>Arthropoda</taxon>
        <taxon>Hexapoda</taxon>
        <taxon>Insecta</taxon>
        <taxon>Pterygota</taxon>
        <taxon>Neoptera</taxon>
        <taxon>Endopterygota</taxon>
        <taxon>Hymenoptera</taxon>
        <taxon>Apocrita</taxon>
        <taxon>Ichneumonoidea</taxon>
        <taxon>Braconidae</taxon>
        <taxon>Aphidiinae</taxon>
        <taxon>Aphidius</taxon>
    </lineage>
</organism>
<feature type="compositionally biased region" description="Low complexity" evidence="4">
    <location>
        <begin position="547"/>
        <end position="559"/>
    </location>
</feature>
<comment type="subcellular location">
    <subcellularLocation>
        <location evidence="1">Nucleus</location>
    </subcellularLocation>
</comment>
<protein>
    <recommendedName>
        <fullName evidence="7">Calcineurin-binding protein cabin-1</fullName>
    </recommendedName>
</protein>
<feature type="compositionally biased region" description="Polar residues" evidence="4">
    <location>
        <begin position="1594"/>
        <end position="1609"/>
    </location>
</feature>
<feature type="compositionally biased region" description="Low complexity" evidence="4">
    <location>
        <begin position="2273"/>
        <end position="2285"/>
    </location>
</feature>
<accession>A0A834XUY5</accession>
<dbReference type="SUPFAM" id="SSF48452">
    <property type="entry name" value="TPR-like"/>
    <property type="match status" value="1"/>
</dbReference>
<feature type="compositionally biased region" description="Low complexity" evidence="4">
    <location>
        <begin position="2319"/>
        <end position="2330"/>
    </location>
</feature>
<feature type="compositionally biased region" description="Polar residues" evidence="4">
    <location>
        <begin position="2418"/>
        <end position="2431"/>
    </location>
</feature>
<keyword evidence="3" id="KW-0802">TPR repeat</keyword>
<dbReference type="InterPro" id="IPR011990">
    <property type="entry name" value="TPR-like_helical_dom_sf"/>
</dbReference>
<dbReference type="InterPro" id="IPR019734">
    <property type="entry name" value="TPR_rpt"/>
</dbReference>
<dbReference type="InterPro" id="IPR033053">
    <property type="entry name" value="Hir3/CABIN1"/>
</dbReference>
<evidence type="ECO:0000256" key="1">
    <source>
        <dbReference type="ARBA" id="ARBA00004123"/>
    </source>
</evidence>
<feature type="region of interest" description="Disordered" evidence="4">
    <location>
        <begin position="2223"/>
        <end position="2356"/>
    </location>
</feature>
<keyword evidence="6" id="KW-1185">Reference proteome</keyword>
<dbReference type="Proteomes" id="UP000639338">
    <property type="component" value="Unassembled WGS sequence"/>
</dbReference>
<dbReference type="GO" id="GO:0005634">
    <property type="term" value="C:nucleus"/>
    <property type="evidence" value="ECO:0007669"/>
    <property type="project" value="UniProtKB-SubCell"/>
</dbReference>
<feature type="compositionally biased region" description="Polar residues" evidence="4">
    <location>
        <begin position="2296"/>
        <end position="2318"/>
    </location>
</feature>
<feature type="region of interest" description="Disordered" evidence="4">
    <location>
        <begin position="1503"/>
        <end position="1539"/>
    </location>
</feature>
<dbReference type="OrthoDB" id="77564at2759"/>
<dbReference type="Gene3D" id="1.25.40.10">
    <property type="entry name" value="Tetratricopeptide repeat domain"/>
    <property type="match status" value="1"/>
</dbReference>
<feature type="region of interest" description="Disordered" evidence="4">
    <location>
        <begin position="537"/>
        <end position="560"/>
    </location>
</feature>
<evidence type="ECO:0000256" key="3">
    <source>
        <dbReference type="PROSITE-ProRule" id="PRU00339"/>
    </source>
</evidence>
<dbReference type="PANTHER" id="PTHR15502:SF7">
    <property type="entry name" value="CALCINEURIN-BINDING PROTEIN CABIN-1"/>
    <property type="match status" value="1"/>
</dbReference>
<feature type="region of interest" description="Disordered" evidence="4">
    <location>
        <begin position="1973"/>
        <end position="2016"/>
    </location>
</feature>
<feature type="region of interest" description="Disordered" evidence="4">
    <location>
        <begin position="2464"/>
        <end position="2505"/>
    </location>
</feature>
<dbReference type="PANTHER" id="PTHR15502">
    <property type="entry name" value="CALCINEURIN-BINDING PROTEIN CABIN 1-RELATED"/>
    <property type="match status" value="1"/>
</dbReference>
<evidence type="ECO:0000313" key="6">
    <source>
        <dbReference type="Proteomes" id="UP000639338"/>
    </source>
</evidence>
<feature type="compositionally biased region" description="Basic and acidic residues" evidence="4">
    <location>
        <begin position="1661"/>
        <end position="1671"/>
    </location>
</feature>
<evidence type="ECO:0000313" key="5">
    <source>
        <dbReference type="EMBL" id="KAF7992530.1"/>
    </source>
</evidence>
<feature type="compositionally biased region" description="Polar residues" evidence="4">
    <location>
        <begin position="2253"/>
        <end position="2272"/>
    </location>
</feature>
<feature type="repeat" description="TPR" evidence="3">
    <location>
        <begin position="85"/>
        <end position="118"/>
    </location>
</feature>
<gene>
    <name evidence="5" type="ORF">HCN44_004874</name>
</gene>
<feature type="compositionally biased region" description="Polar residues" evidence="4">
    <location>
        <begin position="2331"/>
        <end position="2356"/>
    </location>
</feature>
<feature type="region of interest" description="Disordered" evidence="4">
    <location>
        <begin position="1579"/>
        <end position="1675"/>
    </location>
</feature>
<feature type="region of interest" description="Disordered" evidence="4">
    <location>
        <begin position="2398"/>
        <end position="2431"/>
    </location>
</feature>
<feature type="compositionally biased region" description="Low complexity" evidence="4">
    <location>
        <begin position="1612"/>
        <end position="1652"/>
    </location>
</feature>
<dbReference type="GO" id="GO:0031491">
    <property type="term" value="F:nucleosome binding"/>
    <property type="evidence" value="ECO:0007669"/>
    <property type="project" value="TreeGrafter"/>
</dbReference>
<comment type="caution">
    <text evidence="5">The sequence shown here is derived from an EMBL/GenBank/DDBJ whole genome shotgun (WGS) entry which is preliminary data.</text>
</comment>